<dbReference type="SMART" id="SM00849">
    <property type="entry name" value="Lactamase_B"/>
    <property type="match status" value="1"/>
</dbReference>
<dbReference type="Pfam" id="PF00395">
    <property type="entry name" value="SLH"/>
    <property type="match status" value="2"/>
</dbReference>
<evidence type="ECO:0000313" key="2">
    <source>
        <dbReference type="EMBL" id="APW39755.1"/>
    </source>
</evidence>
<proteinExistence type="predicted"/>
<sequence>MTQTSTPARKEAIAAQPAKVSRRFFGQLLGLPAVMASAATASVVTGCGGGDDAPAPAPDPNAAAMTRAAFVASISKYFDWVHSSEYNDPYKLAQPTFVDVKLGVTANAKEIETALEESIVSNVLGYFYPDQLVTREEAAEIFAKAFKVPASSTNALASFTDAGAITASRKASVNALVAAGYMKGSSATLFAPAATLTGTEAKAILDTITSQLVAPPQVMCKSGTTAPRRYVRISTPTPGAQIYYTYTFDGSEPADPSGSAGIAYDFEQNGVLQFVNPLTSTTDFRLYRLKAVAKKNGLATSAVQSFTWNIVRPNVGAFQAKLMHPGTATTPTVWKINNPAEYFQAFVFYIEGTTRGLVFDAGEYGYQKANLKTFIDSIATKPYDIIVGHNHPDHAEQIYNFTSAGVTLYASAIEKAAFMAASRADFKAAGAAAVAIADGQVLDLGNVQVTAYTQPGHTNGLMTAIVNQTGWVFGSDMWACNRAYTADTTQYNQVKVDLFLSLTQQLLANYKKSSALGLVTEVTNAHQDVSVGMEGVNNFIKCFQQLIDKGDAASAPSIRGGRVGNPTAPTTRNSRMSMVGDMWRDKNWMAIGNSIGTGLDSPVDYFTAPTTAFPCGATVNYNTADGYKKYSVLSNIEFAGASLVGVDVYWLPPANGVANKVSNKFDPWAYAYTVKVASGTTSIVIKPTAMSNNVTSMKVNGTAVAQGASITVAVAVGNVISIDVVSPDGTSTSSYKLTVALA</sequence>
<dbReference type="Pfam" id="PF13290">
    <property type="entry name" value="CHB_HEX_C_1"/>
    <property type="match status" value="1"/>
</dbReference>
<dbReference type="Pfam" id="PF12733">
    <property type="entry name" value="Cadherin-like"/>
    <property type="match status" value="1"/>
</dbReference>
<keyword evidence="3" id="KW-1185">Reference proteome</keyword>
<organism evidence="2 3">
    <name type="scientific">Rhodoferax koreensis</name>
    <dbReference type="NCBI Taxonomy" id="1842727"/>
    <lineage>
        <taxon>Bacteria</taxon>
        <taxon>Pseudomonadati</taxon>
        <taxon>Pseudomonadota</taxon>
        <taxon>Betaproteobacteria</taxon>
        <taxon>Burkholderiales</taxon>
        <taxon>Comamonadaceae</taxon>
        <taxon>Rhodoferax</taxon>
    </lineage>
</organism>
<dbReference type="InterPro" id="IPR036866">
    <property type="entry name" value="RibonucZ/Hydroxyglut_hydro"/>
</dbReference>
<feature type="domain" description="SLH" evidence="1">
    <location>
        <begin position="93"/>
        <end position="156"/>
    </location>
</feature>
<dbReference type="STRING" id="1842727.RD110_23245"/>
<dbReference type="EMBL" id="CP019236">
    <property type="protein sequence ID" value="APW39755.1"/>
    <property type="molecule type" value="Genomic_DNA"/>
</dbReference>
<dbReference type="InterPro" id="IPR001279">
    <property type="entry name" value="Metallo-B-lactamas"/>
</dbReference>
<dbReference type="InterPro" id="IPR025883">
    <property type="entry name" value="Cadherin-like_domain"/>
</dbReference>
<dbReference type="RefSeq" id="WP_076202362.1">
    <property type="nucleotide sequence ID" value="NZ_CP019236.1"/>
</dbReference>
<dbReference type="AlphaFoldDB" id="A0A1P8K189"/>
<accession>A0A1P8K189</accession>
<name>A0A1P8K189_9BURK</name>
<reference evidence="2 3" key="1">
    <citation type="submission" date="2017-01" db="EMBL/GenBank/DDBJ databases">
        <authorList>
            <person name="Mah S.A."/>
            <person name="Swanson W.J."/>
            <person name="Moy G.W."/>
            <person name="Vacquier V.D."/>
        </authorList>
    </citation>
    <scope>NUCLEOTIDE SEQUENCE [LARGE SCALE GENOMIC DNA]</scope>
    <source>
        <strain evidence="2 3">DCY110</strain>
    </source>
</reference>
<dbReference type="Gene3D" id="3.60.15.10">
    <property type="entry name" value="Ribonuclease Z/Hydroxyacylglutathione hydrolase-like"/>
    <property type="match status" value="1"/>
</dbReference>
<dbReference type="Proteomes" id="UP000186609">
    <property type="component" value="Chromosome"/>
</dbReference>
<dbReference type="InterPro" id="IPR059177">
    <property type="entry name" value="GH29D-like_dom"/>
</dbReference>
<evidence type="ECO:0000259" key="1">
    <source>
        <dbReference type="PROSITE" id="PS51272"/>
    </source>
</evidence>
<dbReference type="SUPFAM" id="SSF56281">
    <property type="entry name" value="Metallo-hydrolase/oxidoreductase"/>
    <property type="match status" value="1"/>
</dbReference>
<gene>
    <name evidence="2" type="ORF">RD110_23245</name>
</gene>
<dbReference type="InterPro" id="IPR001119">
    <property type="entry name" value="SLH_dom"/>
</dbReference>
<dbReference type="PROSITE" id="PS51272">
    <property type="entry name" value="SLH"/>
    <property type="match status" value="1"/>
</dbReference>
<dbReference type="KEGG" id="rhy:RD110_23245"/>
<protein>
    <recommendedName>
        <fullName evidence="1">SLH domain-containing protein</fullName>
    </recommendedName>
</protein>
<evidence type="ECO:0000313" key="3">
    <source>
        <dbReference type="Proteomes" id="UP000186609"/>
    </source>
</evidence>